<organism evidence="1">
    <name type="scientific">hot springs metagenome</name>
    <dbReference type="NCBI Taxonomy" id="433727"/>
    <lineage>
        <taxon>unclassified sequences</taxon>
        <taxon>metagenomes</taxon>
        <taxon>ecological metagenomes</taxon>
    </lineage>
</organism>
<gene>
    <name evidence="1" type="ORF">A45J_2476</name>
</gene>
<proteinExistence type="predicted"/>
<sequence length="281" mass="32108">MKEIMRVKVQKCRETGKQKKKTLCWLLLSSALLFCFSASAHAFDVKGLQPLPPYGIFSTFSADSLKQNKVGFALNIEKSYDPDFYRTVFQFAYGLHDRFEFDITLPYVMEWQNRVAGYEDVSFGIKHRVMNEGEYLPAIAYVLSVSPPSGKDDFTTEGKTGGGLILTKKVGPFKGHFNVFYSEPGKRDLKNEYSINLGAELAVTHDSRVLAEIIGRKNYFKNKIDMLEWRLGYRIATTEYLYTTVGAGFDIKNRTPDCRLMFSVSVILPSEKKKIQKIYEE</sequence>
<accession>A0A5J4L605</accession>
<protein>
    <submittedName>
        <fullName evidence="1">Uncharacterized protein</fullName>
    </submittedName>
</protein>
<dbReference type="AlphaFoldDB" id="A0A5J4L605"/>
<evidence type="ECO:0000313" key="1">
    <source>
        <dbReference type="EMBL" id="GER94712.1"/>
    </source>
</evidence>
<comment type="caution">
    <text evidence="1">The sequence shown here is derived from an EMBL/GenBank/DDBJ whole genome shotgun (WGS) entry which is preliminary data.</text>
</comment>
<dbReference type="EMBL" id="BLAB01000001">
    <property type="protein sequence ID" value="GER94712.1"/>
    <property type="molecule type" value="Genomic_DNA"/>
</dbReference>
<reference evidence="1" key="1">
    <citation type="submission" date="2019-10" db="EMBL/GenBank/DDBJ databases">
        <title>Metagenomic sequencing of thiosulfate-disproportionating enrichment culture.</title>
        <authorList>
            <person name="Umezawa K."/>
            <person name="Kojima H."/>
            <person name="Fukui M."/>
        </authorList>
    </citation>
    <scope>NUCLEOTIDE SEQUENCE</scope>
    <source>
        <strain evidence="1">45J</strain>
    </source>
</reference>
<name>A0A5J4L605_9ZZZZ</name>